<evidence type="ECO:0000313" key="2">
    <source>
        <dbReference type="EMBL" id="KAG8391510.1"/>
    </source>
</evidence>
<evidence type="ECO:0000313" key="3">
    <source>
        <dbReference type="Proteomes" id="UP000826271"/>
    </source>
</evidence>
<reference evidence="2" key="1">
    <citation type="submission" date="2019-10" db="EMBL/GenBank/DDBJ databases">
        <authorList>
            <person name="Zhang R."/>
            <person name="Pan Y."/>
            <person name="Wang J."/>
            <person name="Ma R."/>
            <person name="Yu S."/>
        </authorList>
    </citation>
    <scope>NUCLEOTIDE SEQUENCE</scope>
    <source>
        <strain evidence="2">LA-IB0</strain>
        <tissue evidence="2">Leaf</tissue>
    </source>
</reference>
<protein>
    <submittedName>
        <fullName evidence="2">Uncharacterized protein</fullName>
    </submittedName>
</protein>
<gene>
    <name evidence="2" type="ORF">BUALT_Bualt01G0195200</name>
</gene>
<name>A0AAV6YIX4_9LAMI</name>
<proteinExistence type="predicted"/>
<comment type="caution">
    <text evidence="2">The sequence shown here is derived from an EMBL/GenBank/DDBJ whole genome shotgun (WGS) entry which is preliminary data.</text>
</comment>
<evidence type="ECO:0000256" key="1">
    <source>
        <dbReference type="SAM" id="MobiDB-lite"/>
    </source>
</evidence>
<keyword evidence="3" id="KW-1185">Reference proteome</keyword>
<sequence>MAKSCGSFCCSSSPQPLSTNTRKFNRYHVSFVVNRDCDDFGALRMSLKDGERIIEAGLPGYDIFTEMFRTTIATGSMAKSSTQRALEDEDEDTETRGSSSRSRVPRRDVSEDASMGCNSGGEGQCKDEILRAKGTPLNLLEDDGSSTCEAPSLHQYHDCTIFNPRRIER</sequence>
<dbReference type="AlphaFoldDB" id="A0AAV6YIX4"/>
<feature type="compositionally biased region" description="Polar residues" evidence="1">
    <location>
        <begin position="75"/>
        <end position="84"/>
    </location>
</feature>
<accession>A0AAV6YIX4</accession>
<dbReference type="Proteomes" id="UP000826271">
    <property type="component" value="Unassembled WGS sequence"/>
</dbReference>
<organism evidence="2 3">
    <name type="scientific">Buddleja alternifolia</name>
    <dbReference type="NCBI Taxonomy" id="168488"/>
    <lineage>
        <taxon>Eukaryota</taxon>
        <taxon>Viridiplantae</taxon>
        <taxon>Streptophyta</taxon>
        <taxon>Embryophyta</taxon>
        <taxon>Tracheophyta</taxon>
        <taxon>Spermatophyta</taxon>
        <taxon>Magnoliopsida</taxon>
        <taxon>eudicotyledons</taxon>
        <taxon>Gunneridae</taxon>
        <taxon>Pentapetalae</taxon>
        <taxon>asterids</taxon>
        <taxon>lamiids</taxon>
        <taxon>Lamiales</taxon>
        <taxon>Scrophulariaceae</taxon>
        <taxon>Buddlejeae</taxon>
        <taxon>Buddleja</taxon>
    </lineage>
</organism>
<dbReference type="EMBL" id="WHWC01000001">
    <property type="protein sequence ID" value="KAG8391510.1"/>
    <property type="molecule type" value="Genomic_DNA"/>
</dbReference>
<feature type="region of interest" description="Disordered" evidence="1">
    <location>
        <begin position="75"/>
        <end position="122"/>
    </location>
</feature>